<name>A0ACC0QAX2_RHOML</name>
<reference evidence="1" key="1">
    <citation type="submission" date="2022-02" db="EMBL/GenBank/DDBJ databases">
        <title>Plant Genome Project.</title>
        <authorList>
            <person name="Zhang R.-G."/>
        </authorList>
    </citation>
    <scope>NUCLEOTIDE SEQUENCE</scope>
    <source>
        <strain evidence="1">AT1</strain>
    </source>
</reference>
<gene>
    <name evidence="1" type="ORF">RHMOL_Rhmol01G0367500</name>
</gene>
<evidence type="ECO:0000313" key="1">
    <source>
        <dbReference type="EMBL" id="KAI8574611.1"/>
    </source>
</evidence>
<organism evidence="1 2">
    <name type="scientific">Rhododendron molle</name>
    <name type="common">Chinese azalea</name>
    <name type="synonym">Azalea mollis</name>
    <dbReference type="NCBI Taxonomy" id="49168"/>
    <lineage>
        <taxon>Eukaryota</taxon>
        <taxon>Viridiplantae</taxon>
        <taxon>Streptophyta</taxon>
        <taxon>Embryophyta</taxon>
        <taxon>Tracheophyta</taxon>
        <taxon>Spermatophyta</taxon>
        <taxon>Magnoliopsida</taxon>
        <taxon>eudicotyledons</taxon>
        <taxon>Gunneridae</taxon>
        <taxon>Pentapetalae</taxon>
        <taxon>asterids</taxon>
        <taxon>Ericales</taxon>
        <taxon>Ericaceae</taxon>
        <taxon>Ericoideae</taxon>
        <taxon>Rhodoreae</taxon>
        <taxon>Rhododendron</taxon>
    </lineage>
</organism>
<dbReference type="Proteomes" id="UP001062846">
    <property type="component" value="Chromosome 1"/>
</dbReference>
<comment type="caution">
    <text evidence="1">The sequence shown here is derived from an EMBL/GenBank/DDBJ whole genome shotgun (WGS) entry which is preliminary data.</text>
</comment>
<protein>
    <submittedName>
        <fullName evidence="1">Uncharacterized protein</fullName>
    </submittedName>
</protein>
<dbReference type="EMBL" id="CM046388">
    <property type="protein sequence ID" value="KAI8574611.1"/>
    <property type="molecule type" value="Genomic_DNA"/>
</dbReference>
<sequence>MSSENSKEWNSYRSKGQVRPVEIQGNRALMVLLAVAIWRGAKRGWYSSIHLHDSFIPDVEAFIEGSNHLHLPSPSSRLSVVAVAPYVHPVQATPTTPPASATPSIHSPGVMETPNRSTNSKGVSYDWESTSESESGASREDSHSNTFGGNDVEGEGSVSSVDDSLRLLNDTEIVQMKFVSEEEAGLFYNAYAKALGFSVRKHKSKRHRGNEGYVKWRDWVCSREGKRNKKHLERTDRKRRHRDETRIGCGAKFRVSNDPLFFFKYSVDEEDRLETLFWADGRSQMDYAAFGDVLVFDTTYRTNAYKKPFVILAGVSNNFMTTIFGCALLSKETEETYNWVLATFLEAMDGKRPISVVTDGDLAMRNAIRNIFPHARHRLCSWHLERNAAKNVHRPEFVSDFTKLMQMECEVEEFESLWADMVSHYGLQTNAWVVEIYKDRERWAEAYLLGHFFAGMRTTQRCEGMNSYMNQFLKVRLRLFEFVQQYHRGLHRMRIADAEAETVTEHSTPVLMTELKTLEKNGTEVYTRYIFKLFQDEIQRTSALIVTRRVDEVERRLYFIEMYAQAESNWTVEYYAVTSRMNCSCLMFESFGLPCCHMIVVMKYEHLLTIPPSLVMRRWTRCARPVDQQPNHGQMSRTASQTARYGILRSGYNLMSFYASQGQDSFEDAREVGVRNDIVDEEADIAIMSMKRKIPDSGSSPCLRRSKRLAALSLDQSTEGRDEDEINVRAGGESEDMSNSISHGHSDSYGDSDGDTDGENDGETESHVGSDGESDSEGAIKLPNLSSFRSRPVIEERSVAIGQLKKITRVPEILKDLGLNPICTYRGKANWMLVREFFAGIDPFKIDKEKRFMVSRVRGHNIKVTPDRLAQYKHIDRPVENEKQYPYLPGIEIPSYHDIWKTLCHGSWPEDDNPNFLLNGLKKDFVLLHHIFWWNVRPKSPRRELNANQAMLLHAVYNGFKPDIATIWWDTIYEAWSNNHPKASLPLGHLLTGFVHQGRKLPDLMQDKFGKEVTVIGRATIGKSEGQSKFHRKAKNPATLEGIQDLVEAVLENQFDIYAKLKRMERAVCPPSPPSNVEQDASNFDDE</sequence>
<keyword evidence="2" id="KW-1185">Reference proteome</keyword>
<proteinExistence type="predicted"/>
<evidence type="ECO:0000313" key="2">
    <source>
        <dbReference type="Proteomes" id="UP001062846"/>
    </source>
</evidence>
<accession>A0ACC0QAX2</accession>